<dbReference type="RefSeq" id="WP_007141005.1">
    <property type="nucleotide sequence ID" value="NZ_AOLZ01000029.1"/>
</dbReference>
<dbReference type="GeneID" id="30920079"/>
<gene>
    <name evidence="4" type="ORF">C445_06340</name>
    <name evidence="3" type="ORF">CHINAEXTREME_03105</name>
</gene>
<feature type="transmembrane region" description="Helical" evidence="1">
    <location>
        <begin position="12"/>
        <end position="28"/>
    </location>
</feature>
<organism evidence="4 5">
    <name type="scientific">Natronobacterium lacisalsi AJ5</name>
    <dbReference type="NCBI Taxonomy" id="358396"/>
    <lineage>
        <taxon>Archaea</taxon>
        <taxon>Methanobacteriati</taxon>
        <taxon>Methanobacteriota</taxon>
        <taxon>Stenosarchaea group</taxon>
        <taxon>Halobacteria</taxon>
        <taxon>Halobacteriales</taxon>
        <taxon>Natrialbaceae</taxon>
        <taxon>Natronobacterium</taxon>
    </lineage>
</organism>
<keyword evidence="1" id="KW-0472">Membrane</keyword>
<dbReference type="InterPro" id="IPR058444">
    <property type="entry name" value="DUF8131"/>
</dbReference>
<feature type="domain" description="DUF8131" evidence="2">
    <location>
        <begin position="4"/>
        <end position="66"/>
    </location>
</feature>
<evidence type="ECO:0000259" key="2">
    <source>
        <dbReference type="Pfam" id="PF26452"/>
    </source>
</evidence>
<evidence type="ECO:0000313" key="5">
    <source>
        <dbReference type="Proteomes" id="UP000011555"/>
    </source>
</evidence>
<dbReference type="Pfam" id="PF26452">
    <property type="entry name" value="DUF8131"/>
    <property type="match status" value="1"/>
</dbReference>
<evidence type="ECO:0000313" key="6">
    <source>
        <dbReference type="Proteomes" id="UP000186547"/>
    </source>
</evidence>
<reference evidence="4 5" key="2">
    <citation type="journal article" date="2014" name="PLoS Genet.">
        <title>Phylogenetically driven sequencing of extremely halophilic archaea reveals strategies for static and dynamic osmo-response.</title>
        <authorList>
            <person name="Becker E.A."/>
            <person name="Seitzer P.M."/>
            <person name="Tritt A."/>
            <person name="Larsen D."/>
            <person name="Krusor M."/>
            <person name="Yao A.I."/>
            <person name="Wu D."/>
            <person name="Madern D."/>
            <person name="Eisen J.A."/>
            <person name="Darling A.E."/>
            <person name="Facciotti M.T."/>
        </authorList>
    </citation>
    <scope>NUCLEOTIDE SEQUENCE [LARGE SCALE GENOMIC DNA]</scope>
    <source>
        <strain evidence="4 5">AJ5</strain>
    </source>
</reference>
<keyword evidence="1" id="KW-1133">Transmembrane helix</keyword>
<feature type="transmembrane region" description="Helical" evidence="1">
    <location>
        <begin position="34"/>
        <end position="52"/>
    </location>
</feature>
<name>M0LPQ7_NATLA</name>
<dbReference type="EMBL" id="AOLZ01000029">
    <property type="protein sequence ID" value="EMA35093.1"/>
    <property type="molecule type" value="Genomic_DNA"/>
</dbReference>
<keyword evidence="5" id="KW-1185">Reference proteome</keyword>
<sequence>MTFEDLEPRHAAAAGLLAFVPTVIYGIGRPGLAGFVAALNVAIIFASLYVAMSPVDSDGHDHGHGSGDNGTSA</sequence>
<dbReference type="eggNOG" id="arCOG10155">
    <property type="taxonomic scope" value="Archaea"/>
</dbReference>
<dbReference type="Proteomes" id="UP000011555">
    <property type="component" value="Unassembled WGS sequence"/>
</dbReference>
<evidence type="ECO:0000313" key="3">
    <source>
        <dbReference type="EMBL" id="APW96820.1"/>
    </source>
</evidence>
<reference evidence="3 6" key="1">
    <citation type="journal article" date="2011" name="J. Bacteriol.">
        <title>Genome sequence of Halobiforma lacisalsi AJ5, an extremely halophilic archaeon which harbors a bop gene.</title>
        <authorList>
            <person name="Jiang X."/>
            <person name="Wang S."/>
            <person name="Cheng H."/>
            <person name="Huo Y."/>
            <person name="Zhang X."/>
            <person name="Zhu X."/>
            <person name="Han X."/>
            <person name="Ni P."/>
            <person name="Wu M."/>
        </authorList>
    </citation>
    <scope>NUCLEOTIDE SEQUENCE [LARGE SCALE GENOMIC DNA]</scope>
    <source>
        <strain evidence="3 6">AJ5</strain>
    </source>
</reference>
<evidence type="ECO:0000256" key="1">
    <source>
        <dbReference type="SAM" id="Phobius"/>
    </source>
</evidence>
<dbReference type="STRING" id="358396.CHINAEXTREME_03105"/>
<protein>
    <submittedName>
        <fullName evidence="4">Cytochrome-ba3 oxidase subunit</fullName>
    </submittedName>
</protein>
<proteinExistence type="predicted"/>
<reference evidence="3" key="3">
    <citation type="submission" date="2017-01" db="EMBL/GenBank/DDBJ databases">
        <authorList>
            <person name="Mah S.A."/>
            <person name="Swanson W.J."/>
            <person name="Moy G.W."/>
            <person name="Vacquier V.D."/>
        </authorList>
    </citation>
    <scope>NUCLEOTIDE SEQUENCE</scope>
    <source>
        <strain evidence="3">AJ5</strain>
    </source>
</reference>
<accession>M0LPQ7</accession>
<keyword evidence="1" id="KW-0812">Transmembrane</keyword>
<dbReference type="EMBL" id="CP019285">
    <property type="protein sequence ID" value="APW96820.1"/>
    <property type="molecule type" value="Genomic_DNA"/>
</dbReference>
<dbReference type="Proteomes" id="UP000186547">
    <property type="component" value="Chromosome"/>
</dbReference>
<dbReference type="KEGG" id="hlc:CHINAEXTREME03105"/>
<dbReference type="AlphaFoldDB" id="M0LPQ7"/>
<evidence type="ECO:0000313" key="4">
    <source>
        <dbReference type="EMBL" id="EMA35093.1"/>
    </source>
</evidence>